<sequence>MKRWFNQEIFMILRLNWMTRDMETGQHQHSSFPKNSINVDMETSVKPSPCKTTTR</sequence>
<comment type="caution">
    <text evidence="2">The sequence shown here is derived from an EMBL/GenBank/DDBJ whole genome shotgun (WGS) entry which is preliminary data.</text>
</comment>
<reference evidence="2 3" key="1">
    <citation type="submission" date="2019-05" db="EMBL/GenBank/DDBJ databases">
        <title>Another draft genome of Portunus trituberculatus and its Hox gene families provides insights of decapod evolution.</title>
        <authorList>
            <person name="Jeong J.-H."/>
            <person name="Song I."/>
            <person name="Kim S."/>
            <person name="Choi T."/>
            <person name="Kim D."/>
            <person name="Ryu S."/>
            <person name="Kim W."/>
        </authorList>
    </citation>
    <scope>NUCLEOTIDE SEQUENCE [LARGE SCALE GENOMIC DNA]</scope>
    <source>
        <tissue evidence="2">Muscle</tissue>
    </source>
</reference>
<evidence type="ECO:0000313" key="2">
    <source>
        <dbReference type="EMBL" id="MPC50217.1"/>
    </source>
</evidence>
<evidence type="ECO:0000256" key="1">
    <source>
        <dbReference type="SAM" id="MobiDB-lite"/>
    </source>
</evidence>
<evidence type="ECO:0000313" key="3">
    <source>
        <dbReference type="Proteomes" id="UP000324222"/>
    </source>
</evidence>
<gene>
    <name evidence="2" type="ORF">E2C01_044040</name>
</gene>
<feature type="compositionally biased region" description="Polar residues" evidence="1">
    <location>
        <begin position="27"/>
        <end position="38"/>
    </location>
</feature>
<dbReference type="Proteomes" id="UP000324222">
    <property type="component" value="Unassembled WGS sequence"/>
</dbReference>
<proteinExistence type="predicted"/>
<organism evidence="2 3">
    <name type="scientific">Portunus trituberculatus</name>
    <name type="common">Swimming crab</name>
    <name type="synonym">Neptunus trituberculatus</name>
    <dbReference type="NCBI Taxonomy" id="210409"/>
    <lineage>
        <taxon>Eukaryota</taxon>
        <taxon>Metazoa</taxon>
        <taxon>Ecdysozoa</taxon>
        <taxon>Arthropoda</taxon>
        <taxon>Crustacea</taxon>
        <taxon>Multicrustacea</taxon>
        <taxon>Malacostraca</taxon>
        <taxon>Eumalacostraca</taxon>
        <taxon>Eucarida</taxon>
        <taxon>Decapoda</taxon>
        <taxon>Pleocyemata</taxon>
        <taxon>Brachyura</taxon>
        <taxon>Eubrachyura</taxon>
        <taxon>Portunoidea</taxon>
        <taxon>Portunidae</taxon>
        <taxon>Portuninae</taxon>
        <taxon>Portunus</taxon>
    </lineage>
</organism>
<dbReference type="AlphaFoldDB" id="A0A5B7FXR8"/>
<keyword evidence="3" id="KW-1185">Reference proteome</keyword>
<accession>A0A5B7FXR8</accession>
<protein>
    <submittedName>
        <fullName evidence="2">Uncharacterized protein</fullName>
    </submittedName>
</protein>
<name>A0A5B7FXR8_PORTR</name>
<dbReference type="EMBL" id="VSRR010009355">
    <property type="protein sequence ID" value="MPC50217.1"/>
    <property type="molecule type" value="Genomic_DNA"/>
</dbReference>
<feature type="region of interest" description="Disordered" evidence="1">
    <location>
        <begin position="26"/>
        <end position="55"/>
    </location>
</feature>